<evidence type="ECO:0000256" key="6">
    <source>
        <dbReference type="PIRSR" id="PIRSR000097-3"/>
    </source>
</evidence>
<dbReference type="GO" id="GO:0016491">
    <property type="term" value="F:oxidoreductase activity"/>
    <property type="evidence" value="ECO:0007669"/>
    <property type="project" value="UniProtKB-KW"/>
</dbReference>
<dbReference type="PRINTS" id="PR00069">
    <property type="entry name" value="ALDKETRDTASE"/>
</dbReference>
<dbReference type="InterPro" id="IPR020471">
    <property type="entry name" value="AKR"/>
</dbReference>
<organism evidence="8 9">
    <name type="scientific">Meganyctiphanes norvegica</name>
    <name type="common">Northern krill</name>
    <name type="synonym">Thysanopoda norvegica</name>
    <dbReference type="NCBI Taxonomy" id="48144"/>
    <lineage>
        <taxon>Eukaryota</taxon>
        <taxon>Metazoa</taxon>
        <taxon>Ecdysozoa</taxon>
        <taxon>Arthropoda</taxon>
        <taxon>Crustacea</taxon>
        <taxon>Multicrustacea</taxon>
        <taxon>Malacostraca</taxon>
        <taxon>Eumalacostraca</taxon>
        <taxon>Eucarida</taxon>
        <taxon>Euphausiacea</taxon>
        <taxon>Euphausiidae</taxon>
        <taxon>Meganyctiphanes</taxon>
    </lineage>
</organism>
<reference evidence="8 9" key="1">
    <citation type="submission" date="2024-05" db="EMBL/GenBank/DDBJ databases">
        <authorList>
            <person name="Wallberg A."/>
        </authorList>
    </citation>
    <scope>NUCLEOTIDE SEQUENCE [LARGE SCALE GENOMIC DNA]</scope>
</reference>
<dbReference type="PROSITE" id="PS00798">
    <property type="entry name" value="ALDOKETO_REDUCTASE_1"/>
    <property type="match status" value="1"/>
</dbReference>
<dbReference type="AlphaFoldDB" id="A0AAV2PIT0"/>
<dbReference type="PANTHER" id="PTHR11732">
    <property type="entry name" value="ALDO/KETO REDUCTASE"/>
    <property type="match status" value="1"/>
</dbReference>
<comment type="caution">
    <text evidence="8">The sequence shown here is derived from an EMBL/GenBank/DDBJ whole genome shotgun (WGS) entry which is preliminary data.</text>
</comment>
<sequence>WLLQQQVVTITMWKQVPSLTLGSNGVKIPMLGLGTWKSKPGEVAAAVASALACGYRHIDAAFLYGNEKEVGQGIKEKIADGTVKREEIFVTSKLWNCFHSTNQVLVNLKKSLENLGLEYLDLYLIHWPTGFQENGLDGVYYPKDASGKTLYSNIDYLETWTMMEKAQEMGLVKAIGVSNFNKSQLERLLAVARIPPVNNQFESHPYLINKKLIQFCQSKNVSVTAYSPLGSPDRPWAKPSDPQLTEEPKIKAIANKYGKTPAQVIIRFQIQRNVIVIPKSVTKSRIEENINIWDFKLNDGDMSTIESFDCHGRVCHSSEVSDHPLYPFNDEY</sequence>
<comment type="similarity">
    <text evidence="1">Belongs to the aldo/keto reductase family.</text>
</comment>
<gene>
    <name evidence="8" type="ORF">MNOR_LOCUS346</name>
</gene>
<evidence type="ECO:0000256" key="3">
    <source>
        <dbReference type="ARBA" id="ARBA00023002"/>
    </source>
</evidence>
<evidence type="ECO:0000256" key="4">
    <source>
        <dbReference type="PIRSR" id="PIRSR000097-1"/>
    </source>
</evidence>
<evidence type="ECO:0000256" key="5">
    <source>
        <dbReference type="PIRSR" id="PIRSR000097-2"/>
    </source>
</evidence>
<dbReference type="Gene3D" id="3.20.20.100">
    <property type="entry name" value="NADP-dependent oxidoreductase domain"/>
    <property type="match status" value="1"/>
</dbReference>
<dbReference type="FunFam" id="3.20.20.100:FF:000006">
    <property type="entry name" value="Aldo-keto reductase family 1 member A1"/>
    <property type="match status" value="1"/>
</dbReference>
<dbReference type="PROSITE" id="PS00063">
    <property type="entry name" value="ALDOKETO_REDUCTASE_3"/>
    <property type="match status" value="1"/>
</dbReference>
<name>A0AAV2PIT0_MEGNR</name>
<dbReference type="Proteomes" id="UP001497623">
    <property type="component" value="Unassembled WGS sequence"/>
</dbReference>
<dbReference type="EMBL" id="CAXKWB010000074">
    <property type="protein sequence ID" value="CAL4058988.1"/>
    <property type="molecule type" value="Genomic_DNA"/>
</dbReference>
<dbReference type="InterPro" id="IPR036812">
    <property type="entry name" value="NAD(P)_OxRdtase_dom_sf"/>
</dbReference>
<accession>A0AAV2PIT0</accession>
<feature type="active site" description="Proton donor" evidence="4">
    <location>
        <position position="64"/>
    </location>
</feature>
<dbReference type="SUPFAM" id="SSF51430">
    <property type="entry name" value="NAD(P)-linked oxidoreductase"/>
    <property type="match status" value="1"/>
</dbReference>
<feature type="site" description="Lowers pKa of active site Tyr" evidence="6">
    <location>
        <position position="93"/>
    </location>
</feature>
<evidence type="ECO:0000313" key="8">
    <source>
        <dbReference type="EMBL" id="CAL4058988.1"/>
    </source>
</evidence>
<dbReference type="PROSITE" id="PS00062">
    <property type="entry name" value="ALDOKETO_REDUCTASE_2"/>
    <property type="match status" value="1"/>
</dbReference>
<feature type="domain" description="NADP-dependent oxidoreductase" evidence="7">
    <location>
        <begin position="31"/>
        <end position="308"/>
    </location>
</feature>
<keyword evidence="3" id="KW-0560">Oxidoreductase</keyword>
<feature type="non-terminal residue" evidence="8">
    <location>
        <position position="1"/>
    </location>
</feature>
<proteinExistence type="inferred from homology"/>
<dbReference type="Pfam" id="PF00248">
    <property type="entry name" value="Aldo_ket_red"/>
    <property type="match status" value="1"/>
</dbReference>
<protein>
    <recommendedName>
        <fullName evidence="7">NADP-dependent oxidoreductase domain-containing protein</fullName>
    </recommendedName>
</protein>
<evidence type="ECO:0000256" key="2">
    <source>
        <dbReference type="ARBA" id="ARBA00022857"/>
    </source>
</evidence>
<evidence type="ECO:0000256" key="1">
    <source>
        <dbReference type="ARBA" id="ARBA00007905"/>
    </source>
</evidence>
<evidence type="ECO:0000313" key="9">
    <source>
        <dbReference type="Proteomes" id="UP001497623"/>
    </source>
</evidence>
<feature type="binding site" evidence="5">
    <location>
        <position position="126"/>
    </location>
    <ligand>
        <name>substrate</name>
    </ligand>
</feature>
<dbReference type="PIRSF" id="PIRSF000097">
    <property type="entry name" value="AKR"/>
    <property type="match status" value="1"/>
</dbReference>
<keyword evidence="9" id="KW-1185">Reference proteome</keyword>
<keyword evidence="2" id="KW-0521">NADP</keyword>
<evidence type="ECO:0000259" key="7">
    <source>
        <dbReference type="Pfam" id="PF00248"/>
    </source>
</evidence>
<dbReference type="InterPro" id="IPR023210">
    <property type="entry name" value="NADP_OxRdtase_dom"/>
</dbReference>
<dbReference type="InterPro" id="IPR018170">
    <property type="entry name" value="Aldo/ket_reductase_CS"/>
</dbReference>